<feature type="compositionally biased region" description="Polar residues" evidence="1">
    <location>
        <begin position="167"/>
        <end position="178"/>
    </location>
</feature>
<evidence type="ECO:0000313" key="3">
    <source>
        <dbReference type="Proteomes" id="UP001066276"/>
    </source>
</evidence>
<evidence type="ECO:0000313" key="2">
    <source>
        <dbReference type="EMBL" id="KAJ1139848.1"/>
    </source>
</evidence>
<gene>
    <name evidence="2" type="ORF">NDU88_006211</name>
</gene>
<organism evidence="2 3">
    <name type="scientific">Pleurodeles waltl</name>
    <name type="common">Iberian ribbed newt</name>
    <dbReference type="NCBI Taxonomy" id="8319"/>
    <lineage>
        <taxon>Eukaryota</taxon>
        <taxon>Metazoa</taxon>
        <taxon>Chordata</taxon>
        <taxon>Craniata</taxon>
        <taxon>Vertebrata</taxon>
        <taxon>Euteleostomi</taxon>
        <taxon>Amphibia</taxon>
        <taxon>Batrachia</taxon>
        <taxon>Caudata</taxon>
        <taxon>Salamandroidea</taxon>
        <taxon>Salamandridae</taxon>
        <taxon>Pleurodelinae</taxon>
        <taxon>Pleurodeles</taxon>
    </lineage>
</organism>
<proteinExistence type="predicted"/>
<name>A0AAV7QMX9_PLEWA</name>
<feature type="compositionally biased region" description="Low complexity" evidence="1">
    <location>
        <begin position="181"/>
        <end position="197"/>
    </location>
</feature>
<reference evidence="2" key="1">
    <citation type="journal article" date="2022" name="bioRxiv">
        <title>Sequencing and chromosome-scale assembly of the giantPleurodeles waltlgenome.</title>
        <authorList>
            <person name="Brown T."/>
            <person name="Elewa A."/>
            <person name="Iarovenko S."/>
            <person name="Subramanian E."/>
            <person name="Araus A.J."/>
            <person name="Petzold A."/>
            <person name="Susuki M."/>
            <person name="Suzuki K.-i.T."/>
            <person name="Hayashi T."/>
            <person name="Toyoda A."/>
            <person name="Oliveira C."/>
            <person name="Osipova E."/>
            <person name="Leigh N.D."/>
            <person name="Simon A."/>
            <person name="Yun M.H."/>
        </authorList>
    </citation>
    <scope>NUCLEOTIDE SEQUENCE</scope>
    <source>
        <strain evidence="2">20211129_DDA</strain>
        <tissue evidence="2">Liver</tissue>
    </source>
</reference>
<keyword evidence="3" id="KW-1185">Reference proteome</keyword>
<evidence type="ECO:0000256" key="1">
    <source>
        <dbReference type="SAM" id="MobiDB-lite"/>
    </source>
</evidence>
<dbReference type="EMBL" id="JANPWB010000010">
    <property type="protein sequence ID" value="KAJ1139848.1"/>
    <property type="molecule type" value="Genomic_DNA"/>
</dbReference>
<comment type="caution">
    <text evidence="2">The sequence shown here is derived from an EMBL/GenBank/DDBJ whole genome shotgun (WGS) entry which is preliminary data.</text>
</comment>
<accession>A0AAV7QMX9</accession>
<sequence>MLGRLLAGYPAEQRFTSAARTRTLFSTRHVCALYFVYSFMLVKSSTVRPWNQRKELRAQAFPESQMLDKKTTEWAQTLGSTQLPLCQLFYVGATRPPHEHRVLHAAAARPEPGSVNSLTSSPICTVVALIRATTITADSDALVNKHTRRRVCLTDVGVAEQGPGAASAQQHGSLTPSGEVSLPRPRLSLLYSSGPRPQSKPKAQ</sequence>
<feature type="region of interest" description="Disordered" evidence="1">
    <location>
        <begin position="162"/>
        <end position="204"/>
    </location>
</feature>
<dbReference type="Proteomes" id="UP001066276">
    <property type="component" value="Chromosome 6"/>
</dbReference>
<dbReference type="AlphaFoldDB" id="A0AAV7QMX9"/>
<protein>
    <submittedName>
        <fullName evidence="2">Uncharacterized protein</fullName>
    </submittedName>
</protein>